<evidence type="ECO:0000256" key="1">
    <source>
        <dbReference type="ARBA" id="ARBA00022801"/>
    </source>
</evidence>
<proteinExistence type="predicted"/>
<dbReference type="Gene3D" id="3.40.50.1820">
    <property type="entry name" value="alpha/beta hydrolase"/>
    <property type="match status" value="1"/>
</dbReference>
<dbReference type="InterPro" id="IPR050300">
    <property type="entry name" value="GDXG_lipolytic_enzyme"/>
</dbReference>
<evidence type="ECO:0000313" key="4">
    <source>
        <dbReference type="Proteomes" id="UP001319861"/>
    </source>
</evidence>
<dbReference type="EMBL" id="AP024525">
    <property type="protein sequence ID" value="BCT74366.1"/>
    <property type="molecule type" value="Genomic_DNA"/>
</dbReference>
<reference evidence="3 4" key="1">
    <citation type="journal article" date="2021" name="J. Biosci. Bioeng.">
        <title>Identification and characterization of a chc gene cluster responsible for the aromatization pathway of cyclohexanecarboxylate degradation in Sinomonas cyclohexanicum ATCC 51369.</title>
        <authorList>
            <person name="Yamamoto T."/>
            <person name="Hasegawa Y."/>
            <person name="Lau P.C.K."/>
            <person name="Iwaki H."/>
        </authorList>
    </citation>
    <scope>NUCLEOTIDE SEQUENCE [LARGE SCALE GENOMIC DNA]</scope>
    <source>
        <strain evidence="3 4">ATCC 51369</strain>
    </source>
</reference>
<name>A0ABM7PQA4_SINCY</name>
<gene>
    <name evidence="3" type="ORF">SCMU_02080</name>
</gene>
<dbReference type="Pfam" id="PF20434">
    <property type="entry name" value="BD-FAE"/>
    <property type="match status" value="1"/>
</dbReference>
<keyword evidence="1" id="KW-0378">Hydrolase</keyword>
<dbReference type="InterPro" id="IPR029058">
    <property type="entry name" value="AB_hydrolase_fold"/>
</dbReference>
<sequence>MSGRHGVGPTPVVVRYGDHPEQRVELIDPAPGSRPRGVALLVHGGYWRERFTLRLMDRLAADLTARGWAVANVEYRRGAAGPWPAPDDDVRAAATAIAGGAWRRRWDGPLVAIGHSVGGQLALLAARAPTCGVDSVVALAPVTDAARVWGEDLGDGAAAEYFGGSPAELGSVYATASPVRAFGSGRPVLVVHGDADTRVPLAHSVDFVAAASAAGESVGLLEVPGLDHLGAIDSAGPHWEATVGWMAGAAVVR</sequence>
<evidence type="ECO:0000313" key="3">
    <source>
        <dbReference type="EMBL" id="BCT74366.1"/>
    </source>
</evidence>
<dbReference type="Proteomes" id="UP001319861">
    <property type="component" value="Chromosome"/>
</dbReference>
<dbReference type="RefSeq" id="WP_274602911.1">
    <property type="nucleotide sequence ID" value="NZ_AP024525.1"/>
</dbReference>
<organism evidence="3 4">
    <name type="scientific">Sinomonas cyclohexanicum</name>
    <name type="common">Corynebacterium cyclohexanicum</name>
    <dbReference type="NCBI Taxonomy" id="322009"/>
    <lineage>
        <taxon>Bacteria</taxon>
        <taxon>Bacillati</taxon>
        <taxon>Actinomycetota</taxon>
        <taxon>Actinomycetes</taxon>
        <taxon>Micrococcales</taxon>
        <taxon>Micrococcaceae</taxon>
        <taxon>Sinomonas</taxon>
    </lineage>
</organism>
<keyword evidence="4" id="KW-1185">Reference proteome</keyword>
<dbReference type="InterPro" id="IPR049492">
    <property type="entry name" value="BD-FAE-like_dom"/>
</dbReference>
<dbReference type="PANTHER" id="PTHR48081:SF33">
    <property type="entry name" value="KYNURENINE FORMAMIDASE"/>
    <property type="match status" value="1"/>
</dbReference>
<dbReference type="SUPFAM" id="SSF53474">
    <property type="entry name" value="alpha/beta-Hydrolases"/>
    <property type="match status" value="1"/>
</dbReference>
<feature type="domain" description="BD-FAE-like" evidence="2">
    <location>
        <begin position="29"/>
        <end position="208"/>
    </location>
</feature>
<accession>A0ABM7PQA4</accession>
<protein>
    <submittedName>
        <fullName evidence="3">Lipase/esterase</fullName>
    </submittedName>
</protein>
<dbReference type="PANTHER" id="PTHR48081">
    <property type="entry name" value="AB HYDROLASE SUPERFAMILY PROTEIN C4A8.06C"/>
    <property type="match status" value="1"/>
</dbReference>
<evidence type="ECO:0000259" key="2">
    <source>
        <dbReference type="Pfam" id="PF20434"/>
    </source>
</evidence>